<feature type="transmembrane region" description="Helical" evidence="1">
    <location>
        <begin position="315"/>
        <end position="334"/>
    </location>
</feature>
<evidence type="ECO:0000256" key="1">
    <source>
        <dbReference type="SAM" id="Phobius"/>
    </source>
</evidence>
<keyword evidence="1" id="KW-1133">Transmembrane helix</keyword>
<feature type="transmembrane region" description="Helical" evidence="1">
    <location>
        <begin position="372"/>
        <end position="390"/>
    </location>
</feature>
<feature type="transmembrane region" description="Helical" evidence="1">
    <location>
        <begin position="95"/>
        <end position="117"/>
    </location>
</feature>
<evidence type="ECO:0000313" key="3">
    <source>
        <dbReference type="Proteomes" id="UP001595818"/>
    </source>
</evidence>
<keyword evidence="1" id="KW-0812">Transmembrane</keyword>
<dbReference type="RefSeq" id="WP_377065426.1">
    <property type="nucleotide sequence ID" value="NZ_JBHSJJ010000007.1"/>
</dbReference>
<keyword evidence="3" id="KW-1185">Reference proteome</keyword>
<feature type="transmembrane region" description="Helical" evidence="1">
    <location>
        <begin position="346"/>
        <end position="366"/>
    </location>
</feature>
<feature type="transmembrane region" description="Helical" evidence="1">
    <location>
        <begin position="27"/>
        <end position="47"/>
    </location>
</feature>
<dbReference type="EMBL" id="JBHSJJ010000007">
    <property type="protein sequence ID" value="MFC4872847.1"/>
    <property type="molecule type" value="Genomic_DNA"/>
</dbReference>
<name>A0ABV9T2W6_9BACT</name>
<dbReference type="Proteomes" id="UP001595818">
    <property type="component" value="Unassembled WGS sequence"/>
</dbReference>
<proteinExistence type="predicted"/>
<organism evidence="2 3">
    <name type="scientific">Negadavirga shengliensis</name>
    <dbReference type="NCBI Taxonomy" id="1389218"/>
    <lineage>
        <taxon>Bacteria</taxon>
        <taxon>Pseudomonadati</taxon>
        <taxon>Bacteroidota</taxon>
        <taxon>Cytophagia</taxon>
        <taxon>Cytophagales</taxon>
        <taxon>Cyclobacteriaceae</taxon>
        <taxon>Negadavirga</taxon>
    </lineage>
</organism>
<feature type="transmembrane region" description="Helical" evidence="1">
    <location>
        <begin position="129"/>
        <end position="146"/>
    </location>
</feature>
<feature type="transmembrane region" description="Helical" evidence="1">
    <location>
        <begin position="153"/>
        <end position="178"/>
    </location>
</feature>
<accession>A0ABV9T2W6</accession>
<feature type="transmembrane region" description="Helical" evidence="1">
    <location>
        <begin position="210"/>
        <end position="227"/>
    </location>
</feature>
<protein>
    <recommendedName>
        <fullName evidence="4">Dolichyl-phosphate-mannose-protein mannosyltransferase</fullName>
    </recommendedName>
</protein>
<evidence type="ECO:0008006" key="4">
    <source>
        <dbReference type="Google" id="ProtNLM"/>
    </source>
</evidence>
<comment type="caution">
    <text evidence="2">The sequence shown here is derived from an EMBL/GenBank/DDBJ whole genome shotgun (WGS) entry which is preliminary data.</text>
</comment>
<feature type="transmembrane region" description="Helical" evidence="1">
    <location>
        <begin position="397"/>
        <end position="415"/>
    </location>
</feature>
<reference evidence="3" key="1">
    <citation type="journal article" date="2019" name="Int. J. Syst. Evol. Microbiol.">
        <title>The Global Catalogue of Microorganisms (GCM) 10K type strain sequencing project: providing services to taxonomists for standard genome sequencing and annotation.</title>
        <authorList>
            <consortium name="The Broad Institute Genomics Platform"/>
            <consortium name="The Broad Institute Genome Sequencing Center for Infectious Disease"/>
            <person name="Wu L."/>
            <person name="Ma J."/>
        </authorList>
    </citation>
    <scope>NUCLEOTIDE SEQUENCE [LARGE SCALE GENOMIC DNA]</scope>
    <source>
        <strain evidence="3">CGMCC 4.7466</strain>
    </source>
</reference>
<evidence type="ECO:0000313" key="2">
    <source>
        <dbReference type="EMBL" id="MFC4872847.1"/>
    </source>
</evidence>
<keyword evidence="1" id="KW-0472">Membrane</keyword>
<gene>
    <name evidence="2" type="ORF">ACFPFU_14215</name>
</gene>
<feature type="transmembrane region" description="Helical" evidence="1">
    <location>
        <begin position="184"/>
        <end position="203"/>
    </location>
</feature>
<sequence length="425" mass="49348">MLLILLVLAAFTTLIYSDKIFSRYLITYYLGGVIFAIGSSVEVFWFFDQYHGGDQDFFISAAMDFGERGIQQSDLDFSYFFYKYFIYLVSPFNDYIIIGIFAKICFTLLWGMVLFFLFNQPVYSKKESLILLLLISIGWYYSTFVLRDGFAALGFLTFFAGISAVPKRIGWVFIGAFLLGITRIHVLLMFLPSLLLFGMVYVIKVRISPSYFVVGLFLFGVLIYKIAPIPKTIVAPLGIALLPDGESAESALPFHRRELALTYVEGDQKAKDTMIGFWIKRFPSIFYEPNPFRYFFWPFMGELGKETFFQMLTKAFSSFSSLMFLSAFLASFLIDRETFFTGLGEGFLFLIVCLFFVGSIYSIKYFGMTTRIYYGFLTGFLTLFYFKPLFMRDIKRHLVPISMILVFINLIYFVIKPHKWIWEYI</sequence>